<evidence type="ECO:0000313" key="2">
    <source>
        <dbReference type="Proteomes" id="UP000011758"/>
    </source>
</evidence>
<dbReference type="Gene3D" id="3.40.50.360">
    <property type="match status" value="1"/>
</dbReference>
<dbReference type="InterPro" id="IPR029039">
    <property type="entry name" value="Flavoprotein-like_sf"/>
</dbReference>
<dbReference type="EMBL" id="AGEJ01000008">
    <property type="protein sequence ID" value="EMD17291.1"/>
    <property type="molecule type" value="Genomic_DNA"/>
</dbReference>
<dbReference type="PATRIC" id="fig|999415.3.peg.439"/>
<name>M2Q4W4_9FIRM</name>
<keyword evidence="2" id="KW-1185">Reference proteome</keyword>
<gene>
    <name evidence="1" type="ORF">HMPREF9943_00444</name>
</gene>
<evidence type="ECO:0000313" key="1">
    <source>
        <dbReference type="EMBL" id="EMD17291.1"/>
    </source>
</evidence>
<dbReference type="RefSeq" id="WP_004801645.1">
    <property type="nucleotide sequence ID" value="NZ_AUGJ01000015.1"/>
</dbReference>
<proteinExistence type="predicted"/>
<sequence>MKSLVITDKDLAADLFKKSVIVNLNNLRYSFCTGGLECLKNEGQCYFYDDMSTLSSWINDSSLIIMITRTIYGGMDVPLKKMFERMIVNSEPYYTIEDGKTCHLNLSASKKRLLIIAYGDTSKEDQALFKGYFDTVKLGYNITLSHYFCKEEELNDILKAFGGVDDE</sequence>
<dbReference type="AlphaFoldDB" id="M2Q4W4"/>
<protein>
    <recommendedName>
        <fullName evidence="3">Flavodoxin-like domain-containing protein</fullName>
    </recommendedName>
</protein>
<dbReference type="Proteomes" id="UP000011758">
    <property type="component" value="Unassembled WGS sequence"/>
</dbReference>
<evidence type="ECO:0008006" key="3">
    <source>
        <dbReference type="Google" id="ProtNLM"/>
    </source>
</evidence>
<organism evidence="1 2">
    <name type="scientific">Eggerthia catenaformis OT 569 = DSM 20559</name>
    <dbReference type="NCBI Taxonomy" id="999415"/>
    <lineage>
        <taxon>Bacteria</taxon>
        <taxon>Bacillati</taxon>
        <taxon>Bacillota</taxon>
        <taxon>Erysipelotrichia</taxon>
        <taxon>Erysipelotrichales</taxon>
        <taxon>Coprobacillaceae</taxon>
        <taxon>Eggerthia</taxon>
    </lineage>
</organism>
<dbReference type="OrthoDB" id="9805976at2"/>
<dbReference type="SUPFAM" id="SSF52218">
    <property type="entry name" value="Flavoproteins"/>
    <property type="match status" value="1"/>
</dbReference>
<comment type="caution">
    <text evidence="1">The sequence shown here is derived from an EMBL/GenBank/DDBJ whole genome shotgun (WGS) entry which is preliminary data.</text>
</comment>
<reference evidence="1 2" key="1">
    <citation type="submission" date="2013-02" db="EMBL/GenBank/DDBJ databases">
        <title>The Genome Sequence of Lactobacillus catenaformis F0143.</title>
        <authorList>
            <consortium name="The Broad Institute Genome Sequencing Platform"/>
            <person name="Earl A."/>
            <person name="Ward D."/>
            <person name="Feldgarden M."/>
            <person name="Gevers D."/>
            <person name="Izard J."/>
            <person name="Blanton J.M."/>
            <person name="Mathney J."/>
            <person name="Dewhirst F.E."/>
            <person name="Young S.K."/>
            <person name="Zeng Q."/>
            <person name="Gargeya S."/>
            <person name="Fitzgerald M."/>
            <person name="Haas B."/>
            <person name="Abouelleil A."/>
            <person name="Alvarado L."/>
            <person name="Arachchi H.M."/>
            <person name="Berlin A."/>
            <person name="Chapman S.B."/>
            <person name="Gearin G."/>
            <person name="Goldberg J."/>
            <person name="Griggs A."/>
            <person name="Gujja S."/>
            <person name="Hansen M."/>
            <person name="Heiman D."/>
            <person name="Howarth C."/>
            <person name="Larimer J."/>
            <person name="Lui A."/>
            <person name="MacDonald P.J.P."/>
            <person name="McCowen C."/>
            <person name="Montmayeur A."/>
            <person name="Murphy C."/>
            <person name="Neiman D."/>
            <person name="Pearson M."/>
            <person name="Priest M."/>
            <person name="Roberts A."/>
            <person name="Saif S."/>
            <person name="Shea T."/>
            <person name="Sisk P."/>
            <person name="Stolte C."/>
            <person name="Sykes S."/>
            <person name="Wortman J."/>
            <person name="Nusbaum C."/>
            <person name="Birren B."/>
        </authorList>
    </citation>
    <scope>NUCLEOTIDE SEQUENCE [LARGE SCALE GENOMIC DNA]</scope>
    <source>
        <strain evidence="1 2">OT 569</strain>
    </source>
</reference>
<accession>M2Q4W4</accession>
<dbReference type="BioCyc" id="ECAT999415-HMP:GTTI-454-MONOMER"/>
<dbReference type="STRING" id="999415.HMPREF9943_00444"/>
<dbReference type="eggNOG" id="COG0655">
    <property type="taxonomic scope" value="Bacteria"/>
</dbReference>